<keyword evidence="4" id="KW-1185">Reference proteome</keyword>
<comment type="caution">
    <text evidence="3">The sequence shown here is derived from an EMBL/GenBank/DDBJ whole genome shotgun (WGS) entry which is preliminary data.</text>
</comment>
<organism evidence="3 4">
    <name type="scientific">Paramuricea clavata</name>
    <name type="common">Red gorgonian</name>
    <name type="synonym">Violescent sea-whip</name>
    <dbReference type="NCBI Taxonomy" id="317549"/>
    <lineage>
        <taxon>Eukaryota</taxon>
        <taxon>Metazoa</taxon>
        <taxon>Cnidaria</taxon>
        <taxon>Anthozoa</taxon>
        <taxon>Octocorallia</taxon>
        <taxon>Malacalcyonacea</taxon>
        <taxon>Plexauridae</taxon>
        <taxon>Paramuricea</taxon>
    </lineage>
</organism>
<protein>
    <submittedName>
        <fullName evidence="3">Uncharacterized protein</fullName>
    </submittedName>
</protein>
<dbReference type="PANTHER" id="PTHR24321">
    <property type="entry name" value="DEHYDROGENASES, SHORT CHAIN"/>
    <property type="match status" value="1"/>
</dbReference>
<name>A0A7D9L674_PARCT</name>
<evidence type="ECO:0000313" key="3">
    <source>
        <dbReference type="EMBL" id="CAB4026574.1"/>
    </source>
</evidence>
<dbReference type="InterPro" id="IPR002347">
    <property type="entry name" value="SDR_fam"/>
</dbReference>
<gene>
    <name evidence="3" type="ORF">PACLA_8A087518</name>
</gene>
<accession>A0A7D9L674</accession>
<dbReference type="AlphaFoldDB" id="A0A7D9L674"/>
<dbReference type="Gene3D" id="3.40.50.720">
    <property type="entry name" value="NAD(P)-binding Rossmann-like Domain"/>
    <property type="match status" value="1"/>
</dbReference>
<evidence type="ECO:0000313" key="4">
    <source>
        <dbReference type="Proteomes" id="UP001152795"/>
    </source>
</evidence>
<evidence type="ECO:0000256" key="2">
    <source>
        <dbReference type="ARBA" id="ARBA00023002"/>
    </source>
</evidence>
<dbReference type="Pfam" id="PF13561">
    <property type="entry name" value="adh_short_C2"/>
    <property type="match status" value="1"/>
</dbReference>
<sequence>MIRVNCILPGATATPLVLKYAEYEKPKATIARTPRGQMADPKEIAHTIVYLLSEFASNITGAMIASDGGFLAN</sequence>
<dbReference type="PANTHER" id="PTHR24321:SF8">
    <property type="entry name" value="ESTRADIOL 17-BETA-DEHYDROGENASE 8-RELATED"/>
    <property type="match status" value="1"/>
</dbReference>
<dbReference type="EMBL" id="CACRXK020014280">
    <property type="protein sequence ID" value="CAB4026574.1"/>
    <property type="molecule type" value="Genomic_DNA"/>
</dbReference>
<proteinExistence type="inferred from homology"/>
<dbReference type="OrthoDB" id="1393670at2759"/>
<evidence type="ECO:0000256" key="1">
    <source>
        <dbReference type="ARBA" id="ARBA00006484"/>
    </source>
</evidence>
<comment type="similarity">
    <text evidence="1">Belongs to the short-chain dehydrogenases/reductases (SDR) family.</text>
</comment>
<reference evidence="3" key="1">
    <citation type="submission" date="2020-04" db="EMBL/GenBank/DDBJ databases">
        <authorList>
            <person name="Alioto T."/>
            <person name="Alioto T."/>
            <person name="Gomez Garrido J."/>
        </authorList>
    </citation>
    <scope>NUCLEOTIDE SEQUENCE</scope>
    <source>
        <strain evidence="3">A484AB</strain>
    </source>
</reference>
<dbReference type="SUPFAM" id="SSF51735">
    <property type="entry name" value="NAD(P)-binding Rossmann-fold domains"/>
    <property type="match status" value="1"/>
</dbReference>
<dbReference type="GO" id="GO:0016491">
    <property type="term" value="F:oxidoreductase activity"/>
    <property type="evidence" value="ECO:0007669"/>
    <property type="project" value="UniProtKB-KW"/>
</dbReference>
<keyword evidence="2" id="KW-0560">Oxidoreductase</keyword>
<dbReference type="Proteomes" id="UP001152795">
    <property type="component" value="Unassembled WGS sequence"/>
</dbReference>
<dbReference type="InterPro" id="IPR036291">
    <property type="entry name" value="NAD(P)-bd_dom_sf"/>
</dbReference>